<dbReference type="Pfam" id="PF01130">
    <property type="entry name" value="CD36"/>
    <property type="match status" value="1"/>
</dbReference>
<evidence type="ECO:0000256" key="8">
    <source>
        <dbReference type="SAM" id="Phobius"/>
    </source>
</evidence>
<dbReference type="GO" id="GO:0005044">
    <property type="term" value="F:scavenger receptor activity"/>
    <property type="evidence" value="ECO:0007669"/>
    <property type="project" value="TreeGrafter"/>
</dbReference>
<evidence type="ECO:0000256" key="2">
    <source>
        <dbReference type="ARBA" id="ARBA00010532"/>
    </source>
</evidence>
<dbReference type="GO" id="GO:0005737">
    <property type="term" value="C:cytoplasm"/>
    <property type="evidence" value="ECO:0007669"/>
    <property type="project" value="TreeGrafter"/>
</dbReference>
<dbReference type="PANTHER" id="PTHR11923:SF114">
    <property type="entry name" value="FI02050P-RELATED"/>
    <property type="match status" value="1"/>
</dbReference>
<reference evidence="9" key="1">
    <citation type="submission" date="2015-11" db="EMBL/GenBank/DDBJ databases">
        <title>De novo transcriptome assembly of four potential Pierce s Disease insect vectors from Arizona vineyards.</title>
        <authorList>
            <person name="Tassone E.E."/>
        </authorList>
    </citation>
    <scope>NUCLEOTIDE SEQUENCE</scope>
</reference>
<evidence type="ECO:0000256" key="7">
    <source>
        <dbReference type="ARBA" id="ARBA00023180"/>
    </source>
</evidence>
<dbReference type="InterPro" id="IPR002159">
    <property type="entry name" value="CD36_fam"/>
</dbReference>
<comment type="subcellular location">
    <subcellularLocation>
        <location evidence="1">Cell membrane</location>
    </subcellularLocation>
</comment>
<dbReference type="AlphaFoldDB" id="A0A1B6L3M1"/>
<evidence type="ECO:0000313" key="9">
    <source>
        <dbReference type="EMBL" id="JAT18288.1"/>
    </source>
</evidence>
<gene>
    <name evidence="9" type="ORF">g.47366</name>
</gene>
<protein>
    <submittedName>
        <fullName evidence="9">Uncharacterized protein</fullName>
    </submittedName>
</protein>
<dbReference type="GO" id="GO:0005886">
    <property type="term" value="C:plasma membrane"/>
    <property type="evidence" value="ECO:0007669"/>
    <property type="project" value="UniProtKB-SubCell"/>
</dbReference>
<name>A0A1B6L3M1_9HEMI</name>
<proteinExistence type="inferred from homology"/>
<dbReference type="PANTHER" id="PTHR11923">
    <property type="entry name" value="SCAVENGER RECEPTOR CLASS B TYPE-1 SR-B1"/>
    <property type="match status" value="1"/>
</dbReference>
<keyword evidence="4 8" id="KW-0812">Transmembrane</keyword>
<organism evidence="9">
    <name type="scientific">Graphocephala atropunctata</name>
    <dbReference type="NCBI Taxonomy" id="36148"/>
    <lineage>
        <taxon>Eukaryota</taxon>
        <taxon>Metazoa</taxon>
        <taxon>Ecdysozoa</taxon>
        <taxon>Arthropoda</taxon>
        <taxon>Hexapoda</taxon>
        <taxon>Insecta</taxon>
        <taxon>Pterygota</taxon>
        <taxon>Neoptera</taxon>
        <taxon>Paraneoptera</taxon>
        <taxon>Hemiptera</taxon>
        <taxon>Auchenorrhyncha</taxon>
        <taxon>Membracoidea</taxon>
        <taxon>Cicadellidae</taxon>
        <taxon>Cicadellinae</taxon>
        <taxon>Cicadellini</taxon>
        <taxon>Graphocephala</taxon>
    </lineage>
</organism>
<sequence length="136" mass="15423">MVSWPHFYLADPSYSQAIVGMRPDPDQHQFYMDMAEVTSVPLSVRGRMQLNMLMQTIPDIDLFKNIKRTVMPMMWFSQEADLTPNLASQIGVLVELVRWGRWVLLAGGGVGVLLVLVGVVLQVRGKLDHDDDRLLQ</sequence>
<accession>A0A1B6L3M1</accession>
<feature type="transmembrane region" description="Helical" evidence="8">
    <location>
        <begin position="102"/>
        <end position="123"/>
    </location>
</feature>
<evidence type="ECO:0000256" key="6">
    <source>
        <dbReference type="ARBA" id="ARBA00023136"/>
    </source>
</evidence>
<dbReference type="EMBL" id="GEBQ01021689">
    <property type="protein sequence ID" value="JAT18288.1"/>
    <property type="molecule type" value="Transcribed_RNA"/>
</dbReference>
<keyword evidence="6 8" id="KW-0472">Membrane</keyword>
<keyword evidence="3" id="KW-1003">Cell membrane</keyword>
<comment type="similarity">
    <text evidence="2">Belongs to the CD36 family.</text>
</comment>
<evidence type="ECO:0000256" key="4">
    <source>
        <dbReference type="ARBA" id="ARBA00022692"/>
    </source>
</evidence>
<keyword evidence="5 8" id="KW-1133">Transmembrane helix</keyword>
<evidence type="ECO:0000256" key="1">
    <source>
        <dbReference type="ARBA" id="ARBA00004236"/>
    </source>
</evidence>
<keyword evidence="7" id="KW-0325">Glycoprotein</keyword>
<evidence type="ECO:0000256" key="3">
    <source>
        <dbReference type="ARBA" id="ARBA00022475"/>
    </source>
</evidence>
<evidence type="ECO:0000256" key="5">
    <source>
        <dbReference type="ARBA" id="ARBA00022989"/>
    </source>
</evidence>